<protein>
    <submittedName>
        <fullName evidence="3">6-hydroxy-3-succinoylpyridine 3-monooxygenase</fullName>
        <ecNumber evidence="3">1.14.13.163</ecNumber>
    </submittedName>
</protein>
<evidence type="ECO:0000313" key="3">
    <source>
        <dbReference type="EMBL" id="MBB3010013.1"/>
    </source>
</evidence>
<keyword evidence="3" id="KW-0503">Monooxygenase</keyword>
<feature type="domain" description="NYN" evidence="1">
    <location>
        <begin position="163"/>
        <end position="215"/>
    </location>
</feature>
<keyword evidence="3" id="KW-0560">Oxidoreductase</keyword>
<accession>A0A7W4VF84</accession>
<dbReference type="CDD" id="cd18722">
    <property type="entry name" value="PIN_NicB-like"/>
    <property type="match status" value="1"/>
</dbReference>
<comment type="caution">
    <text evidence="3">The sequence shown here is derived from an EMBL/GenBank/DDBJ whole genome shotgun (WGS) entry which is preliminary data.</text>
</comment>
<dbReference type="Proteomes" id="UP000578036">
    <property type="component" value="Unassembled WGS sequence"/>
</dbReference>
<gene>
    <name evidence="3" type="ORF">FHX61_004689</name>
</gene>
<evidence type="ECO:0000259" key="1">
    <source>
        <dbReference type="Pfam" id="PF01936"/>
    </source>
</evidence>
<proteinExistence type="predicted"/>
<feature type="domain" description="Antitoxin Xre/MbcA/ParS-like toxin-binding" evidence="2">
    <location>
        <begin position="281"/>
        <end position="323"/>
    </location>
</feature>
<reference evidence="3 4" key="1">
    <citation type="submission" date="2020-08" db="EMBL/GenBank/DDBJ databases">
        <title>Genomic Encyclopedia of Type Strains, Phase IV (KMG-V): Genome sequencing to study the core and pangenomes of soil and plant-associated prokaryotes.</title>
        <authorList>
            <person name="Whitman W."/>
        </authorList>
    </citation>
    <scope>NUCLEOTIDE SEQUENCE [LARGE SCALE GENOMIC DNA]</scope>
    <source>
        <strain evidence="3 4">SLV-2362</strain>
    </source>
</reference>
<organism evidence="3 4">
    <name type="scientific">Cupriavidus alkaliphilus</name>
    <dbReference type="NCBI Taxonomy" id="942866"/>
    <lineage>
        <taxon>Bacteria</taxon>
        <taxon>Pseudomonadati</taxon>
        <taxon>Pseudomonadota</taxon>
        <taxon>Betaproteobacteria</taxon>
        <taxon>Burkholderiales</taxon>
        <taxon>Burkholderiaceae</taxon>
        <taxon>Cupriavidus</taxon>
    </lineage>
</organism>
<dbReference type="InterPro" id="IPR024467">
    <property type="entry name" value="Xre/MbcA/ParS-like_toxin-bd"/>
</dbReference>
<evidence type="ECO:0000313" key="4">
    <source>
        <dbReference type="Proteomes" id="UP000578036"/>
    </source>
</evidence>
<dbReference type="GO" id="GO:0004497">
    <property type="term" value="F:monooxygenase activity"/>
    <property type="evidence" value="ECO:0007669"/>
    <property type="project" value="UniProtKB-KW"/>
</dbReference>
<keyword evidence="4" id="KW-1185">Reference proteome</keyword>
<dbReference type="Pfam" id="PF09722">
    <property type="entry name" value="Xre_MbcA_ParS_C"/>
    <property type="match status" value="1"/>
</dbReference>
<dbReference type="Gene3D" id="3.40.50.1010">
    <property type="entry name" value="5'-nuclease"/>
    <property type="match status" value="1"/>
</dbReference>
<dbReference type="EMBL" id="JACHWF010000006">
    <property type="protein sequence ID" value="MBB3010013.1"/>
    <property type="molecule type" value="Genomic_DNA"/>
</dbReference>
<dbReference type="EC" id="1.14.13.163" evidence="3"/>
<dbReference type="Pfam" id="PF01936">
    <property type="entry name" value="NYN"/>
    <property type="match status" value="1"/>
</dbReference>
<dbReference type="AlphaFoldDB" id="A0A7W4VF84"/>
<sequence length="338" mass="37678">MWLDHLVRGGKSRRKPVFSFLESGMAGQAGRTLRTRVYVDGYNFYYGCLKGSRYKWLNLHALFENHILPSILHKGPGGLPDQHELLPVAVKYFTATIVETAAKNSDSVSSQDTYHTALENFCAGRLNIVKGYFSVSQVRAPKVDEANPSKWPRHCERVDIWKFEEKQSDVQLALHAYHDALTGQVDQVVIASNDTDLAPALQMIRDNSNVVVGLVNPTSDHRRPPNTSLVQLSHWTREHITEQELAAAQLPRVVPRKRGVSLKPTSWYARPDLLEPALTLATAVRGSKGAAFKWLSTPNEHLGGAIPLDLLESEAGAAAVTAYMEDWIAMHVKRDNPK</sequence>
<name>A0A7W4VF84_9BURK</name>
<dbReference type="GO" id="GO:0004540">
    <property type="term" value="F:RNA nuclease activity"/>
    <property type="evidence" value="ECO:0007669"/>
    <property type="project" value="InterPro"/>
</dbReference>
<dbReference type="InterPro" id="IPR021139">
    <property type="entry name" value="NYN"/>
</dbReference>
<evidence type="ECO:0000259" key="2">
    <source>
        <dbReference type="Pfam" id="PF09722"/>
    </source>
</evidence>
<dbReference type="RefSeq" id="WP_311734416.1">
    <property type="nucleotide sequence ID" value="NZ_JACHWF010000006.1"/>
</dbReference>